<sequence length="187" mass="21105">MVDKISNQQSIKKGKDPKNLFIILFFLSISVVVILWQINTIKVKMDKEVPVLPLFVYTQINSGTVTSSVNGVLSKGEEGRQESFIVPFDNPYPVGIIPKVVAQLKTLDIDNTRVSRINVETSHISNLGFTLTFKTWSNTIVYFVQASYIAHAEQTLDLPDFFVVSFASPFYDGIDYRGNRRKTIEGH</sequence>
<accession>F4Q3S6</accession>
<protein>
    <recommendedName>
        <fullName evidence="2">H-type lectin domain-containing protein</fullName>
    </recommendedName>
</protein>
<feature type="transmembrane region" description="Helical" evidence="1">
    <location>
        <begin position="20"/>
        <end position="38"/>
    </location>
</feature>
<dbReference type="RefSeq" id="XP_004355366.1">
    <property type="nucleotide sequence ID" value="XM_004355314.1"/>
</dbReference>
<dbReference type="GO" id="GO:0070492">
    <property type="term" value="F:oligosaccharide binding"/>
    <property type="evidence" value="ECO:0007669"/>
    <property type="project" value="TreeGrafter"/>
</dbReference>
<evidence type="ECO:0000313" key="3">
    <source>
        <dbReference type="EMBL" id="EGG16892.1"/>
    </source>
</evidence>
<evidence type="ECO:0000259" key="2">
    <source>
        <dbReference type="Pfam" id="PF09458"/>
    </source>
</evidence>
<keyword evidence="1" id="KW-0472">Membrane</keyword>
<dbReference type="EMBL" id="GL883021">
    <property type="protein sequence ID" value="EGG16892.1"/>
    <property type="molecule type" value="Genomic_DNA"/>
</dbReference>
<dbReference type="GO" id="GO:0046871">
    <property type="term" value="F:N-acetylgalactosamine binding"/>
    <property type="evidence" value="ECO:0007669"/>
    <property type="project" value="TreeGrafter"/>
</dbReference>
<dbReference type="GO" id="GO:0045335">
    <property type="term" value="C:phagocytic vesicle"/>
    <property type="evidence" value="ECO:0007669"/>
    <property type="project" value="TreeGrafter"/>
</dbReference>
<dbReference type="InterPro" id="IPR052487">
    <property type="entry name" value="Galactose-binding_lectin"/>
</dbReference>
<keyword evidence="1" id="KW-0812">Transmembrane</keyword>
<proteinExistence type="predicted"/>
<dbReference type="GO" id="GO:0030247">
    <property type="term" value="F:polysaccharide binding"/>
    <property type="evidence" value="ECO:0007669"/>
    <property type="project" value="TreeGrafter"/>
</dbReference>
<organism evidence="3 4">
    <name type="scientific">Cavenderia fasciculata</name>
    <name type="common">Slime mold</name>
    <name type="synonym">Dictyostelium fasciculatum</name>
    <dbReference type="NCBI Taxonomy" id="261658"/>
    <lineage>
        <taxon>Eukaryota</taxon>
        <taxon>Amoebozoa</taxon>
        <taxon>Evosea</taxon>
        <taxon>Eumycetozoa</taxon>
        <taxon>Dictyostelia</taxon>
        <taxon>Acytosteliales</taxon>
        <taxon>Cavenderiaceae</taxon>
        <taxon>Cavenderia</taxon>
    </lineage>
</organism>
<dbReference type="PANTHER" id="PTHR46938">
    <property type="entry name" value="DISCOIDIN-1 SUBUNIT A-RELATED-RELATED"/>
    <property type="match status" value="1"/>
</dbReference>
<keyword evidence="4" id="KW-1185">Reference proteome</keyword>
<dbReference type="GO" id="GO:0098636">
    <property type="term" value="C:protein complex involved in cell adhesion"/>
    <property type="evidence" value="ECO:0007669"/>
    <property type="project" value="TreeGrafter"/>
</dbReference>
<feature type="domain" description="H-type lectin" evidence="2">
    <location>
        <begin position="86"/>
        <end position="151"/>
    </location>
</feature>
<dbReference type="Pfam" id="PF09458">
    <property type="entry name" value="H_lectin"/>
    <property type="match status" value="1"/>
</dbReference>
<dbReference type="Gene3D" id="2.60.40.2080">
    <property type="match status" value="1"/>
</dbReference>
<gene>
    <name evidence="3" type="ORF">DFA_07873</name>
</gene>
<dbReference type="OrthoDB" id="291007at2759"/>
<dbReference type="GeneID" id="14868782"/>
<dbReference type="GO" id="GO:0098609">
    <property type="term" value="P:cell-cell adhesion"/>
    <property type="evidence" value="ECO:0007669"/>
    <property type="project" value="TreeGrafter"/>
</dbReference>
<keyword evidence="1" id="KW-1133">Transmembrane helix</keyword>
<dbReference type="Proteomes" id="UP000007797">
    <property type="component" value="Unassembled WGS sequence"/>
</dbReference>
<name>F4Q3S6_CACFS</name>
<dbReference type="GO" id="GO:0009986">
    <property type="term" value="C:cell surface"/>
    <property type="evidence" value="ECO:0007669"/>
    <property type="project" value="TreeGrafter"/>
</dbReference>
<dbReference type="InterPro" id="IPR037221">
    <property type="entry name" value="H-type_lectin_dom_sf"/>
</dbReference>
<dbReference type="KEGG" id="dfa:DFA_07873"/>
<evidence type="ECO:0000256" key="1">
    <source>
        <dbReference type="SAM" id="Phobius"/>
    </source>
</evidence>
<dbReference type="SUPFAM" id="SSF141086">
    <property type="entry name" value="Agglutinin HPA-like"/>
    <property type="match status" value="1"/>
</dbReference>
<reference evidence="4" key="1">
    <citation type="journal article" date="2011" name="Genome Res.">
        <title>Phylogeny-wide analysis of social amoeba genomes highlights ancient origins for complex intercellular communication.</title>
        <authorList>
            <person name="Heidel A.J."/>
            <person name="Lawal H.M."/>
            <person name="Felder M."/>
            <person name="Schilde C."/>
            <person name="Helps N.R."/>
            <person name="Tunggal B."/>
            <person name="Rivero F."/>
            <person name="John U."/>
            <person name="Schleicher M."/>
            <person name="Eichinger L."/>
            <person name="Platzer M."/>
            <person name="Noegel A.A."/>
            <person name="Schaap P."/>
            <person name="Gloeckner G."/>
        </authorList>
    </citation>
    <scope>NUCLEOTIDE SEQUENCE [LARGE SCALE GENOMIC DNA]</scope>
    <source>
        <strain evidence="4">SH3</strain>
    </source>
</reference>
<dbReference type="AlphaFoldDB" id="F4Q3S6"/>
<dbReference type="InterPro" id="IPR019019">
    <property type="entry name" value="H-type_lectin_domain"/>
</dbReference>
<evidence type="ECO:0000313" key="4">
    <source>
        <dbReference type="Proteomes" id="UP000007797"/>
    </source>
</evidence>